<reference evidence="2 3" key="1">
    <citation type="submission" date="2015-04" db="EMBL/GenBank/DDBJ databases">
        <title>Complete genome sequence of Schizopora paradoxa KUC8140, a cosmopolitan wood degrader in East Asia.</title>
        <authorList>
            <consortium name="DOE Joint Genome Institute"/>
            <person name="Min B."/>
            <person name="Park H."/>
            <person name="Jang Y."/>
            <person name="Kim J.-J."/>
            <person name="Kim K.H."/>
            <person name="Pangilinan J."/>
            <person name="Lipzen A."/>
            <person name="Riley R."/>
            <person name="Grigoriev I.V."/>
            <person name="Spatafora J.W."/>
            <person name="Choi I.-G."/>
        </authorList>
    </citation>
    <scope>NUCLEOTIDE SEQUENCE [LARGE SCALE GENOMIC DNA]</scope>
    <source>
        <strain evidence="2 3">KUC8140</strain>
    </source>
</reference>
<evidence type="ECO:0000313" key="2">
    <source>
        <dbReference type="EMBL" id="KLO03861.1"/>
    </source>
</evidence>
<dbReference type="Pfam" id="PF14223">
    <property type="entry name" value="Retrotran_gag_2"/>
    <property type="match status" value="1"/>
</dbReference>
<feature type="compositionally biased region" description="Low complexity" evidence="1">
    <location>
        <begin position="282"/>
        <end position="314"/>
    </location>
</feature>
<feature type="non-terminal residue" evidence="2">
    <location>
        <position position="314"/>
    </location>
</feature>
<feature type="region of interest" description="Disordered" evidence="1">
    <location>
        <begin position="257"/>
        <end position="314"/>
    </location>
</feature>
<name>A0A0H2RG01_9AGAM</name>
<dbReference type="AlphaFoldDB" id="A0A0H2RG01"/>
<evidence type="ECO:0000313" key="3">
    <source>
        <dbReference type="Proteomes" id="UP000053477"/>
    </source>
</evidence>
<sequence>MGVGDRLEFERLNEGNYASWKEDMEAYLRRHALWRITSGTWLKPTGSMVTPAPTTAQVTAGLTPSPQHVDPDPALVEKWEEAAEKAVGAILSAMEQSQRGLVSGMGDPKAVWDALEAHHEQKVPTTRFVSYEALLSIQKRDDESLMALTMRVENALKAVKNACPSGFTLEQLHSDLACMALIKALPAKEFSSFRSLLLMKDEITLPLLRDALSLEDKNRSMGSVVESAAAMAASSSSSLVCTFCDIPGHEEATCHKKRDASSLAKAKTAEYKQKKRSRGKGKQQNANSAVESSSSAAASSTSDSKASPATANRV</sequence>
<protein>
    <submittedName>
        <fullName evidence="2">Uncharacterized protein</fullName>
    </submittedName>
</protein>
<accession>A0A0H2RG01</accession>
<dbReference type="STRING" id="27342.A0A0H2RG01"/>
<dbReference type="PANTHER" id="PTHR47481">
    <property type="match status" value="1"/>
</dbReference>
<keyword evidence="3" id="KW-1185">Reference proteome</keyword>
<organism evidence="2 3">
    <name type="scientific">Schizopora paradoxa</name>
    <dbReference type="NCBI Taxonomy" id="27342"/>
    <lineage>
        <taxon>Eukaryota</taxon>
        <taxon>Fungi</taxon>
        <taxon>Dikarya</taxon>
        <taxon>Basidiomycota</taxon>
        <taxon>Agaricomycotina</taxon>
        <taxon>Agaricomycetes</taxon>
        <taxon>Hymenochaetales</taxon>
        <taxon>Schizoporaceae</taxon>
        <taxon>Schizopora</taxon>
    </lineage>
</organism>
<proteinExistence type="predicted"/>
<evidence type="ECO:0000256" key="1">
    <source>
        <dbReference type="SAM" id="MobiDB-lite"/>
    </source>
</evidence>
<dbReference type="OrthoDB" id="3257543at2759"/>
<dbReference type="Proteomes" id="UP000053477">
    <property type="component" value="Unassembled WGS sequence"/>
</dbReference>
<gene>
    <name evidence="2" type="ORF">SCHPADRAFT_948242</name>
</gene>
<dbReference type="PANTHER" id="PTHR47481:SF7">
    <property type="entry name" value="CCHC-TYPE DOMAIN-CONTAINING PROTEIN"/>
    <property type="match status" value="1"/>
</dbReference>
<dbReference type="EMBL" id="KQ086941">
    <property type="protein sequence ID" value="KLO03861.1"/>
    <property type="molecule type" value="Genomic_DNA"/>
</dbReference>
<dbReference type="InParanoid" id="A0A0H2RG01"/>